<dbReference type="RefSeq" id="XP_043039537.1">
    <property type="nucleotide sequence ID" value="XM_043179858.1"/>
</dbReference>
<proteinExistence type="predicted"/>
<accession>A0A9P7VT17</accession>
<evidence type="ECO:0000313" key="1">
    <source>
        <dbReference type="EMBL" id="KAG7446037.1"/>
    </source>
</evidence>
<protein>
    <submittedName>
        <fullName evidence="1">Uncharacterized protein</fullName>
    </submittedName>
</protein>
<dbReference type="EMBL" id="MU250535">
    <property type="protein sequence ID" value="KAG7446037.1"/>
    <property type="molecule type" value="Genomic_DNA"/>
</dbReference>
<name>A0A9P7VT17_9AGAR</name>
<dbReference type="AlphaFoldDB" id="A0A9P7VT17"/>
<evidence type="ECO:0000313" key="2">
    <source>
        <dbReference type="Proteomes" id="UP000812287"/>
    </source>
</evidence>
<gene>
    <name evidence="1" type="ORF">BT62DRAFT_149749</name>
</gene>
<comment type="caution">
    <text evidence="1">The sequence shown here is derived from an EMBL/GenBank/DDBJ whole genome shotgun (WGS) entry which is preliminary data.</text>
</comment>
<organism evidence="1 2">
    <name type="scientific">Guyanagaster necrorhizus</name>
    <dbReference type="NCBI Taxonomy" id="856835"/>
    <lineage>
        <taxon>Eukaryota</taxon>
        <taxon>Fungi</taxon>
        <taxon>Dikarya</taxon>
        <taxon>Basidiomycota</taxon>
        <taxon>Agaricomycotina</taxon>
        <taxon>Agaricomycetes</taxon>
        <taxon>Agaricomycetidae</taxon>
        <taxon>Agaricales</taxon>
        <taxon>Marasmiineae</taxon>
        <taxon>Physalacriaceae</taxon>
        <taxon>Guyanagaster</taxon>
    </lineage>
</organism>
<sequence>MYQKMQQVSTQAQRKKVLLVGTDEKGNLEFGQVFPRDPSVWPISCIEEIAKGISAESSMTLISRGYFLSRKPHPFVARVRRLTWHSTFSGNEMVAHTFITVIGGVILCHDVMLSPLYH</sequence>
<keyword evidence="2" id="KW-1185">Reference proteome</keyword>
<reference evidence="1" key="1">
    <citation type="submission" date="2020-11" db="EMBL/GenBank/DDBJ databases">
        <title>Adaptations for nitrogen fixation in a non-lichenized fungal sporocarp promotes dispersal by wood-feeding termites.</title>
        <authorList>
            <consortium name="DOE Joint Genome Institute"/>
            <person name="Koch R.A."/>
            <person name="Yoon G."/>
            <person name="Arayal U."/>
            <person name="Lail K."/>
            <person name="Amirebrahimi M."/>
            <person name="Labutti K."/>
            <person name="Lipzen A."/>
            <person name="Riley R."/>
            <person name="Barry K."/>
            <person name="Henrissat B."/>
            <person name="Grigoriev I.V."/>
            <person name="Herr J.R."/>
            <person name="Aime M.C."/>
        </authorList>
    </citation>
    <scope>NUCLEOTIDE SEQUENCE</scope>
    <source>
        <strain evidence="1">MCA 3950</strain>
    </source>
</reference>
<dbReference type="Proteomes" id="UP000812287">
    <property type="component" value="Unassembled WGS sequence"/>
</dbReference>
<dbReference type="GeneID" id="66102153"/>